<name>A0A7G9LB07_9FLAO</name>
<protein>
    <submittedName>
        <fullName evidence="3">Uncharacterized protein</fullName>
    </submittedName>
</protein>
<keyword evidence="4" id="KW-1185">Reference proteome</keyword>
<evidence type="ECO:0000256" key="1">
    <source>
        <dbReference type="SAM" id="Coils"/>
    </source>
</evidence>
<keyword evidence="2" id="KW-0472">Membrane</keyword>
<evidence type="ECO:0000313" key="4">
    <source>
        <dbReference type="Proteomes" id="UP000515808"/>
    </source>
</evidence>
<dbReference type="RefSeq" id="WP_187482708.1">
    <property type="nucleotide sequence ID" value="NZ_CP060695.1"/>
</dbReference>
<dbReference type="KEGG" id="ppec:H9W90_01415"/>
<evidence type="ECO:0000256" key="2">
    <source>
        <dbReference type="SAM" id="Phobius"/>
    </source>
</evidence>
<feature type="coiled-coil region" evidence="1">
    <location>
        <begin position="1"/>
        <end position="28"/>
    </location>
</feature>
<accession>A0A7G9LB07</accession>
<feature type="transmembrane region" description="Helical" evidence="2">
    <location>
        <begin position="31"/>
        <end position="47"/>
    </location>
</feature>
<keyword evidence="2" id="KW-0812">Transmembrane</keyword>
<dbReference type="AlphaFoldDB" id="A0A7G9LB07"/>
<dbReference type="EMBL" id="CP060695">
    <property type="protein sequence ID" value="QNM85806.1"/>
    <property type="molecule type" value="Genomic_DNA"/>
</dbReference>
<keyword evidence="2" id="KW-1133">Transmembrane helix</keyword>
<keyword evidence="1" id="KW-0175">Coiled coil</keyword>
<dbReference type="Proteomes" id="UP000515808">
    <property type="component" value="Chromosome"/>
</dbReference>
<gene>
    <name evidence="3" type="ORF">H9W90_01415</name>
</gene>
<reference evidence="3 4" key="1">
    <citation type="submission" date="2020-08" db="EMBL/GenBank/DDBJ databases">
        <title>Polaribacter sp. L12M9 isolated from gut of the Korean scallop.</title>
        <authorList>
            <person name="Jeong Y.S."/>
        </authorList>
    </citation>
    <scope>NUCLEOTIDE SEQUENCE [LARGE SCALE GENOMIC DNA]</scope>
    <source>
        <strain evidence="3 4">L12M9</strain>
    </source>
</reference>
<evidence type="ECO:0000313" key="3">
    <source>
        <dbReference type="EMBL" id="QNM85806.1"/>
    </source>
</evidence>
<feature type="transmembrane region" description="Helical" evidence="2">
    <location>
        <begin position="59"/>
        <end position="78"/>
    </location>
</feature>
<proteinExistence type="predicted"/>
<sequence length="111" mass="13313">MDSKSQEIVRQQNKQRQLKDDIEAIKKKQPTYIIGFILFTFLSFYFLEDKFYNFFGNSVDFFITGIIILGLFCLFFIYRNHLTINKKDKEIKVISSKLYKLMKLDTKDTNE</sequence>
<organism evidence="3 4">
    <name type="scientific">Polaribacter pectinis</name>
    <dbReference type="NCBI Taxonomy" id="2738844"/>
    <lineage>
        <taxon>Bacteria</taxon>
        <taxon>Pseudomonadati</taxon>
        <taxon>Bacteroidota</taxon>
        <taxon>Flavobacteriia</taxon>
        <taxon>Flavobacteriales</taxon>
        <taxon>Flavobacteriaceae</taxon>
    </lineage>
</organism>